<proteinExistence type="predicted"/>
<dbReference type="Pfam" id="PF00617">
    <property type="entry name" value="RasGEF"/>
    <property type="match status" value="1"/>
</dbReference>
<evidence type="ECO:0000256" key="2">
    <source>
        <dbReference type="ARBA" id="ARBA00022737"/>
    </source>
</evidence>
<dbReference type="Gene3D" id="1.10.510.10">
    <property type="entry name" value="Transferase(Phosphotransferase) domain 1"/>
    <property type="match status" value="2"/>
</dbReference>
<evidence type="ECO:0000313" key="9">
    <source>
        <dbReference type="Proteomes" id="UP001634394"/>
    </source>
</evidence>
<protein>
    <submittedName>
        <fullName evidence="8">Uncharacterized protein</fullName>
    </submittedName>
</protein>
<feature type="region of interest" description="Disordered" evidence="4">
    <location>
        <begin position="1379"/>
        <end position="1402"/>
    </location>
</feature>
<evidence type="ECO:0000256" key="3">
    <source>
        <dbReference type="PROSITE-ProRule" id="PRU00168"/>
    </source>
</evidence>
<feature type="region of interest" description="Disordered" evidence="4">
    <location>
        <begin position="835"/>
        <end position="874"/>
    </location>
</feature>
<comment type="caution">
    <text evidence="8">The sequence shown here is derived from an EMBL/GenBank/DDBJ whole genome shotgun (WGS) entry which is preliminary data.</text>
</comment>
<feature type="compositionally biased region" description="Low complexity" evidence="4">
    <location>
        <begin position="1096"/>
        <end position="1110"/>
    </location>
</feature>
<reference evidence="8 9" key="1">
    <citation type="submission" date="2024-11" db="EMBL/GenBank/DDBJ databases">
        <title>Chromosome-level genome assembly of the freshwater bivalve Anodonta woodiana.</title>
        <authorList>
            <person name="Chen X."/>
        </authorList>
    </citation>
    <scope>NUCLEOTIDE SEQUENCE [LARGE SCALE GENOMIC DNA]</scope>
    <source>
        <strain evidence="8">MN2024</strain>
        <tissue evidence="8">Gills</tissue>
    </source>
</reference>
<dbReference type="Gene3D" id="1.10.840.10">
    <property type="entry name" value="Ras guanine-nucleotide exchange factors catalytic domain"/>
    <property type="match status" value="1"/>
</dbReference>
<feature type="region of interest" description="Disordered" evidence="4">
    <location>
        <begin position="1071"/>
        <end position="1115"/>
    </location>
</feature>
<dbReference type="Pfam" id="PF00618">
    <property type="entry name" value="RasGEF_N"/>
    <property type="match status" value="1"/>
</dbReference>
<feature type="compositionally biased region" description="Polar residues" evidence="4">
    <location>
        <begin position="295"/>
        <end position="315"/>
    </location>
</feature>
<dbReference type="InterPro" id="IPR001895">
    <property type="entry name" value="RASGEF_cat_dom"/>
</dbReference>
<dbReference type="InterPro" id="IPR000651">
    <property type="entry name" value="Ras-like_Gua-exchang_fac_N"/>
</dbReference>
<feature type="compositionally biased region" description="Polar residues" evidence="4">
    <location>
        <begin position="842"/>
        <end position="874"/>
    </location>
</feature>
<dbReference type="InterPro" id="IPR023578">
    <property type="entry name" value="Ras_GEF_dom_sf"/>
</dbReference>
<feature type="domain" description="N-terminal Ras-GEF" evidence="6">
    <location>
        <begin position="1668"/>
        <end position="1791"/>
    </location>
</feature>
<organism evidence="8 9">
    <name type="scientific">Sinanodonta woodiana</name>
    <name type="common">Chinese pond mussel</name>
    <name type="synonym">Anodonta woodiana</name>
    <dbReference type="NCBI Taxonomy" id="1069815"/>
    <lineage>
        <taxon>Eukaryota</taxon>
        <taxon>Metazoa</taxon>
        <taxon>Spiralia</taxon>
        <taxon>Lophotrochozoa</taxon>
        <taxon>Mollusca</taxon>
        <taxon>Bivalvia</taxon>
        <taxon>Autobranchia</taxon>
        <taxon>Heteroconchia</taxon>
        <taxon>Palaeoheterodonta</taxon>
        <taxon>Unionida</taxon>
        <taxon>Unionoidea</taxon>
        <taxon>Unionidae</taxon>
        <taxon>Unioninae</taxon>
        <taxon>Sinanodonta</taxon>
    </lineage>
</organism>
<feature type="compositionally biased region" description="Polar residues" evidence="4">
    <location>
        <begin position="587"/>
        <end position="605"/>
    </location>
</feature>
<feature type="compositionally biased region" description="Polar residues" evidence="4">
    <location>
        <begin position="241"/>
        <end position="254"/>
    </location>
</feature>
<dbReference type="SMART" id="SM00147">
    <property type="entry name" value="RasGEF"/>
    <property type="match status" value="1"/>
</dbReference>
<feature type="compositionally biased region" description="Polar residues" evidence="4">
    <location>
        <begin position="1222"/>
        <end position="1234"/>
    </location>
</feature>
<feature type="domain" description="KIND" evidence="7">
    <location>
        <begin position="410"/>
        <end position="576"/>
    </location>
</feature>
<dbReference type="GO" id="GO:0005085">
    <property type="term" value="F:guanyl-nucleotide exchange factor activity"/>
    <property type="evidence" value="ECO:0007669"/>
    <property type="project" value="UniProtKB-KW"/>
</dbReference>
<dbReference type="PROSITE" id="PS50009">
    <property type="entry name" value="RASGEF_CAT"/>
    <property type="match status" value="1"/>
</dbReference>
<evidence type="ECO:0000313" key="8">
    <source>
        <dbReference type="EMBL" id="KAL3864884.1"/>
    </source>
</evidence>
<dbReference type="EMBL" id="JBJQND010000010">
    <property type="protein sequence ID" value="KAL3864884.1"/>
    <property type="molecule type" value="Genomic_DNA"/>
</dbReference>
<dbReference type="PROSITE" id="PS51377">
    <property type="entry name" value="KIND"/>
    <property type="match status" value="2"/>
</dbReference>
<feature type="compositionally biased region" description="Basic and acidic residues" evidence="4">
    <location>
        <begin position="693"/>
        <end position="740"/>
    </location>
</feature>
<feature type="domain" description="KIND" evidence="7">
    <location>
        <begin position="13"/>
        <end position="179"/>
    </location>
</feature>
<dbReference type="InterPro" id="IPR011019">
    <property type="entry name" value="KIND_dom"/>
</dbReference>
<keyword evidence="2" id="KW-0677">Repeat</keyword>
<keyword evidence="1 3" id="KW-0344">Guanine-nucleotide releasing factor</keyword>
<name>A0ABD3VTE6_SINWO</name>
<feature type="compositionally biased region" description="Basic and acidic residues" evidence="4">
    <location>
        <begin position="255"/>
        <end position="264"/>
    </location>
</feature>
<feature type="compositionally biased region" description="Basic and acidic residues" evidence="4">
    <location>
        <begin position="378"/>
        <end position="388"/>
    </location>
</feature>
<feature type="region of interest" description="Disordered" evidence="4">
    <location>
        <begin position="578"/>
        <end position="605"/>
    </location>
</feature>
<evidence type="ECO:0000259" key="5">
    <source>
        <dbReference type="PROSITE" id="PS50009"/>
    </source>
</evidence>
<feature type="region of interest" description="Disordered" evidence="4">
    <location>
        <begin position="295"/>
        <end position="404"/>
    </location>
</feature>
<dbReference type="SUPFAM" id="SSF56112">
    <property type="entry name" value="Protein kinase-like (PK-like)"/>
    <property type="match status" value="2"/>
</dbReference>
<feature type="region of interest" description="Disordered" evidence="4">
    <location>
        <begin position="675"/>
        <end position="798"/>
    </location>
</feature>
<evidence type="ECO:0000259" key="7">
    <source>
        <dbReference type="PROSITE" id="PS51377"/>
    </source>
</evidence>
<dbReference type="SUPFAM" id="SSF48366">
    <property type="entry name" value="Ras GEF"/>
    <property type="match status" value="1"/>
</dbReference>
<feature type="compositionally biased region" description="Polar residues" evidence="4">
    <location>
        <begin position="322"/>
        <end position="339"/>
    </location>
</feature>
<dbReference type="PROSITE" id="PS50212">
    <property type="entry name" value="RASGEF_NTER"/>
    <property type="match status" value="1"/>
</dbReference>
<feature type="compositionally biased region" description="Basic and acidic residues" evidence="4">
    <location>
        <begin position="229"/>
        <end position="239"/>
    </location>
</feature>
<feature type="region of interest" description="Disordered" evidence="4">
    <location>
        <begin position="1283"/>
        <end position="1308"/>
    </location>
</feature>
<dbReference type="PANTHER" id="PTHR21560:SF0">
    <property type="entry name" value="KINASE NON-CATALYTIC C-LOBE DOMAIN-CONTAINING PROTEIN 1"/>
    <property type="match status" value="1"/>
</dbReference>
<dbReference type="InterPro" id="IPR029899">
    <property type="entry name" value="KNDC1"/>
</dbReference>
<sequence length="2171" mass="242040">MDLPALNEGDETVSLADILVARDSCLTEDELWALCRECCLVLEVVNNSPEMFQTLCVTPDTVAFDQMGNVCFLDLDVDPEPMYIPPEYDNVGNSYKAHLFSLGMTLLYAAEYNAESTQPEINLELRDLLGRMTLENYSSRPDLDSVIVLCEEQLCGQSSQEVCCTIAQFSGFPHPDQEDMSSQSMPNVPDDNDLTQIEERNLEDISQVSAYAQFSEHGDSQPSWDSDSDMDKRSQRKEAPQVSNVLWMSSTPSESKSKLKPVDDKFGSEYSSIRKGSATSADLLESDVDGTDLSNEYNHSCMESNSRKSNSASNFSHEEHISNSVKYSDINSSTLSQNGLDEVPEKDNSQSKQINSVSDKSKRKESIGMSDSLLQSVDGRDVGKKGSNEVESSDSSSLTTSKKKKKRSGLMIGEVLNAVDRALEEEELWALCKESIISLQRKKKHLPAYLSPDTIYLRENGTVSFKAIPEEKPVEVIFMAPELQSNGELSEKTCLYGLSVTLRCMAGKKYSSISSMLISQELKNLLESLSESNHNKRPNLSDVVELCAKQEIKCGKKSSTVCQKIFQEAMNILVEQEETVGKENESNKSSSQTVKENKSGISSVDSSVNEYSMPVLAKPSAIKPSAIKQSAFKPVSGSAFQSVNGGSIGSNSGAFQIIPRKGQQNERVEEPRLPSAFSSPATHFKPIVLHQPEVPKEIKAESCKKEESAKKESSSKRKDSLNQPNDKDKEVFKKLDELKKNLMKHGRQPNMAKEIENEDLADSPKSSKESTSKSSTPSKPKTKSRKSERMSGKDQAPNGALETLLKEIQKQGHVPDTQSLANTIAQYLQSQLVQGETERAQSKSSDTKSVASEQNPSEVSNLHSPNQNIPTQSQLPQGMINQFSNLNIPAQYQPQLVGQTITLPMQFGGSVFPGYTQVQLQQDPITGFFNLVPVNFMPVSSHGNQGHDSISIDSVVKLGQNSPLMPSEGDQAGNYGKSKTLGHGRTAKDLLQRTANIRAKNMGRLQGQILSVQGENGNLWRSRSDYALEKSESAFYSDREGIKQSYYSSQDKHAFGAVTDDLLGDVHNRTHQSLSPHAIPPYHPHSRDPQLYRTHSNSSSPSPSKDSGVSGMNVGYKNGVPSGMDPSLMDRMLSNVNIKQQKMLGKIVNLLRDEFAFDGYMENGVEDLAMAEYIASLGMLKLDTFASAVSEKYSDLYWKRELLVNLYEAVNGAKPTVHDGSKLSQQHSGTFNRTVNHKPPLKNKLHTRKQLPEDFDSSSMSESSDHQRSVRNVDLLHSLVTTGHHHGRPQSVHALGHVDTSDSTDTEQYEKRRKLKKKYQLDRVKSSSMHNLLSDSSYMGQSDITIQSGNISVANGKGNTAAQFGQAKDMVNLLNGNTVVPNQRKSTDPDLTSTPNAKRASDSGQIWNISVKSQAENEQLNLFSTTSMNQNERLKTDTLGSNEADAQSKPMIPSSAIPSVPPTLTGTSSLTLHLDSESVSTLVREMSVSSKSSSQSGVRNLDNGSIDTVAKTPIKHKGHVVYHWAMIQLSMTPDVERFMQDIDEENAKMLDSRLSSIEQQIKMEKKVRRKTQTFYKKLQESTAKSSKGDKTTLTQVVKDITDMTHRISFQELCKTHLEMLQAELQGIDVSYLYSIATCSPGSPMQLRPRPDNPLLLFQTIRETTSGCEIQAIHAGTPEGLMAYLFASTALSDGYIHQFLFCFRYFVKAEDVLNFLIDRFTSARMADGNEVNLSRLQQRVIDFFHFWLEGYYSIDFEKNHDLLLTLENFIEDKISTDSESYKTLTALLSNCRHGHNLELSTADTSEQEIHFWHREEKHKWESFKSLVRGKSHTNKDRPGHPGSGGTVCIERRRHSLAVTNEELFQPTVMRRTDTFTLIDYSAQVLAEQLTLIQQGMFQLAHPVHYLDSKSRGIKVEMAHMGLRTPSLGRANRDSGQNIPESRSLFVSLRVDSPVIKQMIEHSQQISHWVAAEVVTCSNAKSQVIVLTRVLQTAQICMELRNFATCISILDGLENVIVKQLPVWKSLSNKCLSIMEELSALKMVLKNDPLSLMQHVKDCHLYPTIPSILLFLLHVQQLEIGGFQFANQMFKWGKIRSLAQVIDQIRIFREHVYCFEAKYELQDTLQHRIRELCCQEIHVIAAQNDFNFQKLTGGGISGALRKVKGKFQLKTDR</sequence>
<feature type="compositionally biased region" description="Basic residues" evidence="4">
    <location>
        <begin position="1235"/>
        <end position="1249"/>
    </location>
</feature>
<feature type="region of interest" description="Disordered" evidence="4">
    <location>
        <begin position="174"/>
        <end position="193"/>
    </location>
</feature>
<dbReference type="Gene3D" id="1.20.870.10">
    <property type="entry name" value="Son of sevenless (SoS) protein Chain: S domain 1"/>
    <property type="match status" value="1"/>
</dbReference>
<dbReference type="InterPro" id="IPR011009">
    <property type="entry name" value="Kinase-like_dom_sf"/>
</dbReference>
<dbReference type="SMART" id="SM00229">
    <property type="entry name" value="RasGEFN"/>
    <property type="match status" value="1"/>
</dbReference>
<dbReference type="PANTHER" id="PTHR21560">
    <property type="entry name" value="VERY KIND PROTEIN"/>
    <property type="match status" value="1"/>
</dbReference>
<dbReference type="CDD" id="cd06224">
    <property type="entry name" value="REM"/>
    <property type="match status" value="1"/>
</dbReference>
<dbReference type="SMART" id="SM00750">
    <property type="entry name" value="KIND"/>
    <property type="match status" value="2"/>
</dbReference>
<gene>
    <name evidence="8" type="ORF">ACJMK2_006531</name>
</gene>
<dbReference type="InterPro" id="IPR036964">
    <property type="entry name" value="RASGEF_cat_dom_sf"/>
</dbReference>
<accession>A0ABD3VTE6</accession>
<feature type="domain" description="Ras-GEF" evidence="5">
    <location>
        <begin position="1880"/>
        <end position="2140"/>
    </location>
</feature>
<evidence type="ECO:0000256" key="1">
    <source>
        <dbReference type="ARBA" id="ARBA00022658"/>
    </source>
</evidence>
<evidence type="ECO:0000256" key="4">
    <source>
        <dbReference type="SAM" id="MobiDB-lite"/>
    </source>
</evidence>
<feature type="region of interest" description="Disordered" evidence="4">
    <location>
        <begin position="1217"/>
        <end position="1249"/>
    </location>
</feature>
<evidence type="ECO:0000259" key="6">
    <source>
        <dbReference type="PROSITE" id="PS50212"/>
    </source>
</evidence>
<dbReference type="Proteomes" id="UP001634394">
    <property type="component" value="Unassembled WGS sequence"/>
</dbReference>
<keyword evidence="9" id="KW-1185">Reference proteome</keyword>
<feature type="region of interest" description="Disordered" evidence="4">
    <location>
        <begin position="214"/>
        <end position="264"/>
    </location>
</feature>